<dbReference type="Gene3D" id="1.20.120.1630">
    <property type="match status" value="1"/>
</dbReference>
<evidence type="ECO:0008006" key="3">
    <source>
        <dbReference type="Google" id="ProtNLM"/>
    </source>
</evidence>
<dbReference type="InterPro" id="IPR010721">
    <property type="entry name" value="UstE-like"/>
</dbReference>
<gene>
    <name evidence="1" type="ORF">R1sor_006270</name>
</gene>
<dbReference type="PROSITE" id="PS50244">
    <property type="entry name" value="S5A_REDUCTASE"/>
    <property type="match status" value="1"/>
</dbReference>
<proteinExistence type="predicted"/>
<reference evidence="1 2" key="1">
    <citation type="submission" date="2024-09" db="EMBL/GenBank/DDBJ databases">
        <title>Chromosome-scale assembly of Riccia sorocarpa.</title>
        <authorList>
            <person name="Paukszto L."/>
        </authorList>
    </citation>
    <scope>NUCLEOTIDE SEQUENCE [LARGE SCALE GENOMIC DNA]</scope>
    <source>
        <strain evidence="1">LP-2024</strain>
        <tissue evidence="1">Aerial parts of the thallus</tissue>
    </source>
</reference>
<name>A0ABD3HQ87_9MARC</name>
<comment type="caution">
    <text evidence="1">The sequence shown here is derived from an EMBL/GenBank/DDBJ whole genome shotgun (WGS) entry which is preliminary data.</text>
</comment>
<accession>A0ABD3HQ87</accession>
<dbReference type="AlphaFoldDB" id="A0ABD3HQ87"/>
<protein>
    <recommendedName>
        <fullName evidence="3">Steroid 5-alpha reductase C-terminal domain-containing protein</fullName>
    </recommendedName>
</protein>
<organism evidence="1 2">
    <name type="scientific">Riccia sorocarpa</name>
    <dbReference type="NCBI Taxonomy" id="122646"/>
    <lineage>
        <taxon>Eukaryota</taxon>
        <taxon>Viridiplantae</taxon>
        <taxon>Streptophyta</taxon>
        <taxon>Embryophyta</taxon>
        <taxon>Marchantiophyta</taxon>
        <taxon>Marchantiopsida</taxon>
        <taxon>Marchantiidae</taxon>
        <taxon>Marchantiales</taxon>
        <taxon>Ricciaceae</taxon>
        <taxon>Riccia</taxon>
    </lineage>
</organism>
<dbReference type="Pfam" id="PF06966">
    <property type="entry name" value="DUF1295"/>
    <property type="match status" value="1"/>
</dbReference>
<dbReference type="PANTHER" id="PTHR32251:SF23">
    <property type="entry name" value="3-OXO-5-ALPHA-STEROID 4-DEHYDROGENASE (DUF1295)"/>
    <property type="match status" value="1"/>
</dbReference>
<dbReference type="EMBL" id="JBJQOH010000003">
    <property type="protein sequence ID" value="KAL3692619.1"/>
    <property type="molecule type" value="Genomic_DNA"/>
</dbReference>
<dbReference type="PANTHER" id="PTHR32251">
    <property type="entry name" value="3-OXO-5-ALPHA-STEROID 4-DEHYDROGENASE"/>
    <property type="match status" value="1"/>
</dbReference>
<sequence>MCKRCSSRLNNLTSGEVLTNGTLGQDHMKLYNFPLQWNIRYGTFKFVQLSSSGGGSFPFPALIFFVLTQMRSAFHRIVIGFMDTRISIPPIPRQNPTPFAHGREFYLSGYGVSVSLTITFEGSSGSGENEKTGASQTSAGKILKADTQLHGFVTRNSLLKELGAAREPVLNHGLWYYSRHPNYFGEQLFWWGLSLFSVFLGQPWAVAGTVVNSAVLAYTTVLIERRMLADSSRAEHYKEYQKSTSVLFPWFKKSSRRNLKPH</sequence>
<evidence type="ECO:0000313" key="2">
    <source>
        <dbReference type="Proteomes" id="UP001633002"/>
    </source>
</evidence>
<dbReference type="Proteomes" id="UP001633002">
    <property type="component" value="Unassembled WGS sequence"/>
</dbReference>
<evidence type="ECO:0000313" key="1">
    <source>
        <dbReference type="EMBL" id="KAL3692619.1"/>
    </source>
</evidence>
<keyword evidence="2" id="KW-1185">Reference proteome</keyword>